<protein>
    <submittedName>
        <fullName evidence="2">Uncharacterized protein</fullName>
    </submittedName>
</protein>
<keyword evidence="3" id="KW-1185">Reference proteome</keyword>
<dbReference type="Proteomes" id="UP001144297">
    <property type="component" value="Unassembled WGS sequence"/>
</dbReference>
<feature type="transmembrane region" description="Helical" evidence="1">
    <location>
        <begin position="177"/>
        <end position="200"/>
    </location>
</feature>
<sequence>MAAKTTKRREFKIAYRLDRDGYDRLVGILREVSQELNVSIDCSDGSSIEFSSPDELFEFVNSDARYIKSLRLSTQWDKDLHIYIRFSSKKYSTPIEYEITGNEKSVSYYSGKLDECISTFRLWYTPLAFFDFTDMLMKVFLCVLLIVLFSLSIWWVFHFEDPKLSQPVTEKLTVRDYFYQITGIVVIWIFLIIGIGVNFFRDRLFPFANFLIGDGVRRFNRLEFWRRTIGISFFISLFASILAGLILR</sequence>
<keyword evidence="1" id="KW-1133">Transmembrane helix</keyword>
<keyword evidence="1" id="KW-0812">Transmembrane</keyword>
<name>A0A9W6GH88_9BACT</name>
<dbReference type="AlphaFoldDB" id="A0A9W6GH88"/>
<keyword evidence="1" id="KW-0472">Membrane</keyword>
<organism evidence="2 3">
    <name type="scientific">Thermodesulfovibrio yellowstonii</name>
    <dbReference type="NCBI Taxonomy" id="28262"/>
    <lineage>
        <taxon>Bacteria</taxon>
        <taxon>Pseudomonadati</taxon>
        <taxon>Nitrospirota</taxon>
        <taxon>Thermodesulfovibrionia</taxon>
        <taxon>Thermodesulfovibrionales</taxon>
        <taxon>Thermodesulfovibrionaceae</taxon>
        <taxon>Thermodesulfovibrio</taxon>
    </lineage>
</organism>
<evidence type="ECO:0000313" key="3">
    <source>
        <dbReference type="Proteomes" id="UP001144297"/>
    </source>
</evidence>
<gene>
    <name evidence="2" type="ORF">TISLANDTSLP1_18080</name>
</gene>
<comment type="caution">
    <text evidence="2">The sequence shown here is derived from an EMBL/GenBank/DDBJ whole genome shotgun (WGS) entry which is preliminary data.</text>
</comment>
<reference evidence="2" key="1">
    <citation type="submission" date="2022-12" db="EMBL/GenBank/DDBJ databases">
        <title>Reference genome sequencing for broad-spectrum identification of bacterial and archaeal isolates by mass spectrometry.</title>
        <authorList>
            <person name="Sekiguchi Y."/>
            <person name="Tourlousse D.M."/>
        </authorList>
    </citation>
    <scope>NUCLEOTIDE SEQUENCE</scope>
    <source>
        <strain evidence="2">TSL-P1</strain>
    </source>
</reference>
<evidence type="ECO:0000313" key="2">
    <source>
        <dbReference type="EMBL" id="GLI54115.1"/>
    </source>
</evidence>
<evidence type="ECO:0000256" key="1">
    <source>
        <dbReference type="SAM" id="Phobius"/>
    </source>
</evidence>
<proteinExistence type="predicted"/>
<dbReference type="EMBL" id="BSDX01000001">
    <property type="protein sequence ID" value="GLI54115.1"/>
    <property type="molecule type" value="Genomic_DNA"/>
</dbReference>
<feature type="transmembrane region" description="Helical" evidence="1">
    <location>
        <begin position="228"/>
        <end position="247"/>
    </location>
</feature>
<accession>A0A9W6GH88</accession>
<feature type="transmembrane region" description="Helical" evidence="1">
    <location>
        <begin position="139"/>
        <end position="157"/>
    </location>
</feature>